<organism evidence="2 3">
    <name type="scientific">Candidatus Kaiserbacteria bacterium RIFCSPHIGHO2_01_FULL_56_24</name>
    <dbReference type="NCBI Taxonomy" id="1798487"/>
    <lineage>
        <taxon>Bacteria</taxon>
        <taxon>Candidatus Kaiseribacteriota</taxon>
    </lineage>
</organism>
<keyword evidence="1" id="KW-1133">Transmembrane helix</keyword>
<keyword evidence="1" id="KW-0812">Transmembrane</keyword>
<accession>A0A1F6DAQ9</accession>
<name>A0A1F6DAQ9_9BACT</name>
<reference evidence="2 3" key="1">
    <citation type="journal article" date="2016" name="Nat. Commun.">
        <title>Thousands of microbial genomes shed light on interconnected biogeochemical processes in an aquifer system.</title>
        <authorList>
            <person name="Anantharaman K."/>
            <person name="Brown C.T."/>
            <person name="Hug L.A."/>
            <person name="Sharon I."/>
            <person name="Castelle C.J."/>
            <person name="Probst A.J."/>
            <person name="Thomas B.C."/>
            <person name="Singh A."/>
            <person name="Wilkins M.J."/>
            <person name="Karaoz U."/>
            <person name="Brodie E.L."/>
            <person name="Williams K.H."/>
            <person name="Hubbard S.S."/>
            <person name="Banfield J.F."/>
        </authorList>
    </citation>
    <scope>NUCLEOTIDE SEQUENCE [LARGE SCALE GENOMIC DNA]</scope>
</reference>
<gene>
    <name evidence="2" type="ORF">A2765_02065</name>
</gene>
<dbReference type="AlphaFoldDB" id="A0A1F6DAQ9"/>
<sequence length="188" mass="20842">MTLIETVVWVAITTSAMLAIVTSVQYFYRTNNYAVEQAAAISSAQRGIESMVKTMREAAYSSEGAYPVIALATSSISFYADIDEDPFIEKVRYFIQEGSMMRGIVDPSGDPPTYTGTESVSSLSDYVRNTDQEVDAFQYYNASGTPMADLTKVGDMRFVQATIVVNVNPYRLPNQFTLRSTASLRNLR</sequence>
<feature type="transmembrane region" description="Helical" evidence="1">
    <location>
        <begin position="6"/>
        <end position="28"/>
    </location>
</feature>
<proteinExistence type="predicted"/>
<keyword evidence="1" id="KW-0472">Membrane</keyword>
<dbReference type="EMBL" id="MFLA01000032">
    <property type="protein sequence ID" value="OGG58496.1"/>
    <property type="molecule type" value="Genomic_DNA"/>
</dbReference>
<comment type="caution">
    <text evidence="2">The sequence shown here is derived from an EMBL/GenBank/DDBJ whole genome shotgun (WGS) entry which is preliminary data.</text>
</comment>
<evidence type="ECO:0000313" key="3">
    <source>
        <dbReference type="Proteomes" id="UP000176377"/>
    </source>
</evidence>
<evidence type="ECO:0000313" key="2">
    <source>
        <dbReference type="EMBL" id="OGG58496.1"/>
    </source>
</evidence>
<evidence type="ECO:0000256" key="1">
    <source>
        <dbReference type="SAM" id="Phobius"/>
    </source>
</evidence>
<protein>
    <submittedName>
        <fullName evidence="2">Uncharacterized protein</fullName>
    </submittedName>
</protein>
<dbReference type="Proteomes" id="UP000176377">
    <property type="component" value="Unassembled WGS sequence"/>
</dbReference>